<dbReference type="STRING" id="54.SAMN02745121_00731"/>
<reference evidence="4" key="1">
    <citation type="submission" date="2016-10" db="EMBL/GenBank/DDBJ databases">
        <authorList>
            <person name="Varghese N."/>
            <person name="Submissions S."/>
        </authorList>
    </citation>
    <scope>NUCLEOTIDE SEQUENCE [LARGE SCALE GENOMIC DNA]</scope>
    <source>
        <strain evidence="4">ATCC 25963</strain>
    </source>
</reference>
<dbReference type="HAMAP" id="MF_00649">
    <property type="entry name" value="DNA_gyrase_inhibitor_YacG"/>
    <property type="match status" value="1"/>
</dbReference>
<dbReference type="InterPro" id="IPR013088">
    <property type="entry name" value="Znf_NHR/GATA"/>
</dbReference>
<dbReference type="GO" id="GO:0006355">
    <property type="term" value="P:regulation of DNA-templated transcription"/>
    <property type="evidence" value="ECO:0007669"/>
    <property type="project" value="InterPro"/>
</dbReference>
<keyword evidence="4" id="KW-1185">Reference proteome</keyword>
<dbReference type="AlphaFoldDB" id="A0A1I1TI94"/>
<dbReference type="RefSeq" id="WP_096334064.1">
    <property type="nucleotide sequence ID" value="NZ_FOMX01000002.1"/>
</dbReference>
<sequence>MKIRCPICHKEQEVPDDFAYRPFCSQRCKTIDLGNWLGEAYRISRPITADDEEPGVRGAN</sequence>
<evidence type="ECO:0000313" key="4">
    <source>
        <dbReference type="Proteomes" id="UP000199400"/>
    </source>
</evidence>
<keyword evidence="2" id="KW-0862">Zinc</keyword>
<name>A0A1I1TI94_9BACT</name>
<dbReference type="Proteomes" id="UP000199400">
    <property type="component" value="Unassembled WGS sequence"/>
</dbReference>
<organism evidence="3 4">
    <name type="scientific">Nannocystis exedens</name>
    <dbReference type="NCBI Taxonomy" id="54"/>
    <lineage>
        <taxon>Bacteria</taxon>
        <taxon>Pseudomonadati</taxon>
        <taxon>Myxococcota</taxon>
        <taxon>Polyangia</taxon>
        <taxon>Nannocystales</taxon>
        <taxon>Nannocystaceae</taxon>
        <taxon>Nannocystis</taxon>
    </lineage>
</organism>
<dbReference type="SUPFAM" id="SSF57716">
    <property type="entry name" value="Glucocorticoid receptor-like (DNA-binding domain)"/>
    <property type="match status" value="1"/>
</dbReference>
<gene>
    <name evidence="3" type="ORF">SAMN02745121_00731</name>
</gene>
<dbReference type="InterPro" id="IPR005584">
    <property type="entry name" value="DNA_gyrase_inhibitor_YacG"/>
</dbReference>
<keyword evidence="1" id="KW-0479">Metal-binding</keyword>
<evidence type="ECO:0000256" key="2">
    <source>
        <dbReference type="ARBA" id="ARBA00022833"/>
    </source>
</evidence>
<dbReference type="OrthoDB" id="9809663at2"/>
<evidence type="ECO:0000256" key="1">
    <source>
        <dbReference type="ARBA" id="ARBA00022723"/>
    </source>
</evidence>
<dbReference type="Gene3D" id="3.30.50.10">
    <property type="entry name" value="Erythroid Transcription Factor GATA-1, subunit A"/>
    <property type="match status" value="1"/>
</dbReference>
<dbReference type="GO" id="GO:0008270">
    <property type="term" value="F:zinc ion binding"/>
    <property type="evidence" value="ECO:0007669"/>
    <property type="project" value="InterPro"/>
</dbReference>
<dbReference type="EMBL" id="FOMX01000002">
    <property type="protein sequence ID" value="SFD58336.1"/>
    <property type="molecule type" value="Genomic_DNA"/>
</dbReference>
<accession>A0A1I1TI94</accession>
<protein>
    <submittedName>
        <fullName evidence="3">Uncharacterized protein</fullName>
    </submittedName>
</protein>
<dbReference type="Pfam" id="PF03884">
    <property type="entry name" value="YacG"/>
    <property type="match status" value="1"/>
</dbReference>
<proteinExistence type="inferred from homology"/>
<dbReference type="PANTHER" id="PTHR36150:SF1">
    <property type="entry name" value="DNA GYRASE INHIBITOR YACG"/>
    <property type="match status" value="1"/>
</dbReference>
<dbReference type="PANTHER" id="PTHR36150">
    <property type="entry name" value="DNA GYRASE INHIBITOR YACG"/>
    <property type="match status" value="1"/>
</dbReference>
<evidence type="ECO:0000313" key="3">
    <source>
        <dbReference type="EMBL" id="SFD58336.1"/>
    </source>
</evidence>